<dbReference type="AlphaFoldDB" id="A0A8E2DEL9"/>
<dbReference type="Pfam" id="PF20151">
    <property type="entry name" value="DUF6533"/>
    <property type="match status" value="1"/>
</dbReference>
<organism evidence="3 4">
    <name type="scientific">Obba rivulosa</name>
    <dbReference type="NCBI Taxonomy" id="1052685"/>
    <lineage>
        <taxon>Eukaryota</taxon>
        <taxon>Fungi</taxon>
        <taxon>Dikarya</taxon>
        <taxon>Basidiomycota</taxon>
        <taxon>Agaricomycotina</taxon>
        <taxon>Agaricomycetes</taxon>
        <taxon>Polyporales</taxon>
        <taxon>Gelatoporiaceae</taxon>
        <taxon>Obba</taxon>
    </lineage>
</organism>
<evidence type="ECO:0000313" key="3">
    <source>
        <dbReference type="EMBL" id="OCH85000.1"/>
    </source>
</evidence>
<feature type="transmembrane region" description="Helical" evidence="1">
    <location>
        <begin position="120"/>
        <end position="140"/>
    </location>
</feature>
<dbReference type="InterPro" id="IPR045340">
    <property type="entry name" value="DUF6533"/>
</dbReference>
<keyword evidence="4" id="KW-1185">Reference proteome</keyword>
<evidence type="ECO:0000256" key="1">
    <source>
        <dbReference type="SAM" id="Phobius"/>
    </source>
</evidence>
<keyword evidence="1" id="KW-1133">Transmembrane helix</keyword>
<dbReference type="EMBL" id="KV722616">
    <property type="protein sequence ID" value="OCH85000.1"/>
    <property type="molecule type" value="Genomic_DNA"/>
</dbReference>
<gene>
    <name evidence="3" type="ORF">OBBRIDRAFT_347288</name>
</gene>
<sequence length="314" mass="35281">MSSLLYDPAFPDILHQLYFIKYANVAALTVAVYDYLVTLDDEISLVWPSRWSYTKALYLFNRYSPFVDAVLAVHSMSSLADPAACAIEYPALTYLYTLGMTVSQTILMVRTYAIWNCNKYILGFHVSLNTGLLIGAVYILNRVLQNVVYGDVNLMRYEACMPSTSTQAIWPMFVLNMTSEFVVVVLTLIQRYISAYHIRATSPMLRVLYRDGMLFYFAMLAMSILNLCLMIAGPPAVSPMMQTPLRVIYSTLCTRVLLNLRKAALKMDAVTIPGGTVQFATHSYLAFEDMELQRAQDRESGTLVSFGAATQVEA</sequence>
<dbReference type="OrthoDB" id="3350812at2759"/>
<evidence type="ECO:0000313" key="4">
    <source>
        <dbReference type="Proteomes" id="UP000250043"/>
    </source>
</evidence>
<proteinExistence type="predicted"/>
<keyword evidence="1" id="KW-0472">Membrane</keyword>
<feature type="domain" description="DUF6533" evidence="2">
    <location>
        <begin position="22"/>
        <end position="67"/>
    </location>
</feature>
<reference evidence="3 4" key="1">
    <citation type="submission" date="2016-07" db="EMBL/GenBank/DDBJ databases">
        <title>Draft genome of the white-rot fungus Obba rivulosa 3A-2.</title>
        <authorList>
            <consortium name="DOE Joint Genome Institute"/>
            <person name="Miettinen O."/>
            <person name="Riley R."/>
            <person name="Acob R."/>
            <person name="Barry K."/>
            <person name="Cullen D."/>
            <person name="De Vries R."/>
            <person name="Hainaut M."/>
            <person name="Hatakka A."/>
            <person name="Henrissat B."/>
            <person name="Hilden K."/>
            <person name="Kuo R."/>
            <person name="Labutti K."/>
            <person name="Lipzen A."/>
            <person name="Makela M.R."/>
            <person name="Sandor L."/>
            <person name="Spatafora J.W."/>
            <person name="Grigoriev I.V."/>
            <person name="Hibbett D.S."/>
        </authorList>
    </citation>
    <scope>NUCLEOTIDE SEQUENCE [LARGE SCALE GENOMIC DNA]</scope>
    <source>
        <strain evidence="3 4">3A-2</strain>
    </source>
</reference>
<keyword evidence="1" id="KW-0812">Transmembrane</keyword>
<feature type="transmembrane region" description="Helical" evidence="1">
    <location>
        <begin position="168"/>
        <end position="193"/>
    </location>
</feature>
<protein>
    <recommendedName>
        <fullName evidence="2">DUF6533 domain-containing protein</fullName>
    </recommendedName>
</protein>
<accession>A0A8E2DEL9</accession>
<evidence type="ECO:0000259" key="2">
    <source>
        <dbReference type="Pfam" id="PF20151"/>
    </source>
</evidence>
<dbReference type="Proteomes" id="UP000250043">
    <property type="component" value="Unassembled WGS sequence"/>
</dbReference>
<feature type="transmembrane region" description="Helical" evidence="1">
    <location>
        <begin position="214"/>
        <end position="233"/>
    </location>
</feature>
<name>A0A8E2DEL9_9APHY</name>